<dbReference type="InterPro" id="IPR032710">
    <property type="entry name" value="NTF2-like_dom_sf"/>
</dbReference>
<feature type="domain" description="SnoaL-like" evidence="1">
    <location>
        <begin position="2"/>
        <end position="112"/>
    </location>
</feature>
<sequence length="130" mass="14248">MARYSQFVSARRYGEWAGLFAADGQFTGPEGVRAEGTEGLEKYIRASHAGWVMKQITTNSLIDVDLGEGTATASSDWFVFRVDGGQNRVAAVGRYEDEYVFTAGQWRIQRRHAVTLKDGVVGEPTVPDAG</sequence>
<name>A0ABS2KMU2_9NOCA</name>
<dbReference type="Proteomes" id="UP000703038">
    <property type="component" value="Unassembled WGS sequence"/>
</dbReference>
<dbReference type="Pfam" id="PF13577">
    <property type="entry name" value="SnoaL_4"/>
    <property type="match status" value="1"/>
</dbReference>
<gene>
    <name evidence="2" type="ORF">JOE42_000023</name>
</gene>
<dbReference type="SUPFAM" id="SSF54427">
    <property type="entry name" value="NTF2-like"/>
    <property type="match status" value="1"/>
</dbReference>
<organism evidence="2 3">
    <name type="scientific">Rhodococcoides corynebacterioides</name>
    <dbReference type="NCBI Taxonomy" id="53972"/>
    <lineage>
        <taxon>Bacteria</taxon>
        <taxon>Bacillati</taxon>
        <taxon>Actinomycetota</taxon>
        <taxon>Actinomycetes</taxon>
        <taxon>Mycobacteriales</taxon>
        <taxon>Nocardiaceae</taxon>
        <taxon>Rhodococcoides</taxon>
    </lineage>
</organism>
<dbReference type="EMBL" id="JAFBBK010000001">
    <property type="protein sequence ID" value="MBM7413290.1"/>
    <property type="molecule type" value="Genomic_DNA"/>
</dbReference>
<reference evidence="2 3" key="1">
    <citation type="submission" date="2021-01" db="EMBL/GenBank/DDBJ databases">
        <title>Genomics of switchgrass bacterial isolates.</title>
        <authorList>
            <person name="Shade A."/>
        </authorList>
    </citation>
    <scope>NUCLEOTIDE SEQUENCE [LARGE SCALE GENOMIC DNA]</scope>
    <source>
        <strain evidence="2 3">PvP111</strain>
    </source>
</reference>
<accession>A0ABS2KMU2</accession>
<dbReference type="InterPro" id="IPR037401">
    <property type="entry name" value="SnoaL-like"/>
</dbReference>
<evidence type="ECO:0000313" key="3">
    <source>
        <dbReference type="Proteomes" id="UP000703038"/>
    </source>
</evidence>
<evidence type="ECO:0000313" key="2">
    <source>
        <dbReference type="EMBL" id="MBM7413290.1"/>
    </source>
</evidence>
<evidence type="ECO:0000259" key="1">
    <source>
        <dbReference type="Pfam" id="PF13577"/>
    </source>
</evidence>
<dbReference type="Gene3D" id="3.10.450.50">
    <property type="match status" value="1"/>
</dbReference>
<comment type="caution">
    <text evidence="2">The sequence shown here is derived from an EMBL/GenBank/DDBJ whole genome shotgun (WGS) entry which is preliminary data.</text>
</comment>
<dbReference type="CDD" id="cd00531">
    <property type="entry name" value="NTF2_like"/>
    <property type="match status" value="1"/>
</dbReference>
<proteinExistence type="predicted"/>
<keyword evidence="3" id="KW-1185">Reference proteome</keyword>
<protein>
    <recommendedName>
        <fullName evidence="1">SnoaL-like domain-containing protein</fullName>
    </recommendedName>
</protein>